<accession>A0ABV6V9J0</accession>
<proteinExistence type="predicted"/>
<gene>
    <name evidence="1" type="ORF">ACEZDG_14080</name>
</gene>
<dbReference type="RefSeq" id="WP_380507956.1">
    <property type="nucleotide sequence ID" value="NZ_JBHEZX010000005.1"/>
</dbReference>
<reference evidence="1 2" key="1">
    <citation type="submission" date="2024-09" db="EMBL/GenBank/DDBJ databases">
        <authorList>
            <person name="Lee S.D."/>
        </authorList>
    </citation>
    <scope>NUCLEOTIDE SEQUENCE [LARGE SCALE GENOMIC DNA]</scope>
    <source>
        <strain evidence="1 2">N1-1</strain>
    </source>
</reference>
<evidence type="ECO:0000313" key="2">
    <source>
        <dbReference type="Proteomes" id="UP001592582"/>
    </source>
</evidence>
<sequence length="221" mass="24239">MATDSRFTRTYDSAPEAIMHVGSTLQDFVTASELDALIGGTLAPAVIAERYYEDMAIGEPDGARIATDDAQTRSDLLDFVRYEISIAIEQRREDAAEAALAELRERDARTGQLVAQALHSGASKRAVAEALDISRPTLDKMIADQADRALFDAALELLTKYGRPHADSLQLMELLAIRSVLKQARGILAAMAQLESWDAWGPEQVEVLRRAQARAQELTAR</sequence>
<keyword evidence="2" id="KW-1185">Reference proteome</keyword>
<protein>
    <submittedName>
        <fullName evidence="1">Uncharacterized protein</fullName>
    </submittedName>
</protein>
<dbReference type="EMBL" id="JBHEZX010000005">
    <property type="protein sequence ID" value="MFC1410394.1"/>
    <property type="molecule type" value="Genomic_DNA"/>
</dbReference>
<dbReference type="Proteomes" id="UP001592582">
    <property type="component" value="Unassembled WGS sequence"/>
</dbReference>
<organism evidence="1 2">
    <name type="scientific">Streptacidiphilus alkalitolerans</name>
    <dbReference type="NCBI Taxonomy" id="3342712"/>
    <lineage>
        <taxon>Bacteria</taxon>
        <taxon>Bacillati</taxon>
        <taxon>Actinomycetota</taxon>
        <taxon>Actinomycetes</taxon>
        <taxon>Kitasatosporales</taxon>
        <taxon>Streptomycetaceae</taxon>
        <taxon>Streptacidiphilus</taxon>
    </lineage>
</organism>
<comment type="caution">
    <text evidence="1">The sequence shown here is derived from an EMBL/GenBank/DDBJ whole genome shotgun (WGS) entry which is preliminary data.</text>
</comment>
<evidence type="ECO:0000313" key="1">
    <source>
        <dbReference type="EMBL" id="MFC1410394.1"/>
    </source>
</evidence>
<name>A0ABV6V9J0_9ACTN</name>